<keyword evidence="3" id="KW-1185">Reference proteome</keyword>
<sequence>MAATPGIWLTNEMLTWVGSAATAAAVSVAAWATAAASPDRRDDVRASGLVLRADRVWGGDGWVLRRGGKLGGMRMPLPGIAWRKRAIQNGKLPKVADVASGDGTAVADAPPRSPPITKAVAPPPPATTPAAPTSAAPSSPPAPAKTPVAVSSRPSLTPFGLFRNHRPSRLPGPPQPYHPAHFR</sequence>
<feature type="region of interest" description="Disordered" evidence="1">
    <location>
        <begin position="96"/>
        <end position="183"/>
    </location>
</feature>
<evidence type="ECO:0000313" key="3">
    <source>
        <dbReference type="Proteomes" id="UP001301350"/>
    </source>
</evidence>
<evidence type="ECO:0000256" key="1">
    <source>
        <dbReference type="SAM" id="MobiDB-lite"/>
    </source>
</evidence>
<evidence type="ECO:0000313" key="2">
    <source>
        <dbReference type="EMBL" id="KAK4536888.1"/>
    </source>
</evidence>
<proteinExistence type="predicted"/>
<protein>
    <submittedName>
        <fullName evidence="2">Uncharacterized protein</fullName>
    </submittedName>
</protein>
<dbReference type="EMBL" id="JANCYW010000010">
    <property type="protein sequence ID" value="KAK4536888.1"/>
    <property type="molecule type" value="Genomic_DNA"/>
</dbReference>
<feature type="compositionally biased region" description="Low complexity" evidence="1">
    <location>
        <begin position="128"/>
        <end position="137"/>
    </location>
</feature>
<organism evidence="2 3">
    <name type="scientific">Cyanidium caldarium</name>
    <name type="common">Red alga</name>
    <dbReference type="NCBI Taxonomy" id="2771"/>
    <lineage>
        <taxon>Eukaryota</taxon>
        <taxon>Rhodophyta</taxon>
        <taxon>Bangiophyceae</taxon>
        <taxon>Cyanidiales</taxon>
        <taxon>Cyanidiaceae</taxon>
        <taxon>Cyanidium</taxon>
    </lineage>
</organism>
<dbReference type="Proteomes" id="UP001301350">
    <property type="component" value="Unassembled WGS sequence"/>
</dbReference>
<gene>
    <name evidence="2" type="ORF">CDCA_CDCA10G2913</name>
</gene>
<name>A0AAV9IXR7_CYACA</name>
<accession>A0AAV9IXR7</accession>
<comment type="caution">
    <text evidence="2">The sequence shown here is derived from an EMBL/GenBank/DDBJ whole genome shotgun (WGS) entry which is preliminary data.</text>
</comment>
<reference evidence="2 3" key="1">
    <citation type="submission" date="2022-07" db="EMBL/GenBank/DDBJ databases">
        <title>Genome-wide signatures of adaptation to extreme environments.</title>
        <authorList>
            <person name="Cho C.H."/>
            <person name="Yoon H.S."/>
        </authorList>
    </citation>
    <scope>NUCLEOTIDE SEQUENCE [LARGE SCALE GENOMIC DNA]</scope>
    <source>
        <strain evidence="2 3">DBV 063 E5</strain>
    </source>
</reference>
<dbReference type="AlphaFoldDB" id="A0AAV9IXR7"/>